<evidence type="ECO:0000259" key="3">
    <source>
        <dbReference type="Pfam" id="PF13559"/>
    </source>
</evidence>
<accession>A0ABD5P0V5</accession>
<feature type="transmembrane region" description="Helical" evidence="2">
    <location>
        <begin position="109"/>
        <end position="129"/>
    </location>
</feature>
<proteinExistence type="predicted"/>
<name>A0ABD5P0V5_9EURY</name>
<evidence type="ECO:0000256" key="2">
    <source>
        <dbReference type="SAM" id="Phobius"/>
    </source>
</evidence>
<sequence>MVRVNQSDLFTVFFTLCLIGSVGVVAATIDSVVLIEPSPQGGEPEIFEPGGETGGEIEAGQDEASASGISNTIDLQFCVRSLQSAPAVLGILSGLGLALYGVKRLYNSSTAALVSSGVLPIALFAYFVLTNCPSEGSESDRFVSGSDVLGTTGGLGTAPSVPPTVVVFGAASVVLLAFGALFVVTRSEQSFDAVEADDDDELEVATDAIARSAGRAADRIERADVPVDNSVYRAWREMTALLNMENPQSAPPTEFARRAIDLGLDKEQVTELTNLFRDVRYGEKDAMSREDRAIEILREIEREYQTAIDGDQVSDSDAGRADDSNAGCDDQ</sequence>
<dbReference type="InterPro" id="IPR025403">
    <property type="entry name" value="TgpA-like_C"/>
</dbReference>
<comment type="caution">
    <text evidence="4">The sequence shown here is derived from an EMBL/GenBank/DDBJ whole genome shotgun (WGS) entry which is preliminary data.</text>
</comment>
<feature type="region of interest" description="Disordered" evidence="1">
    <location>
        <begin position="307"/>
        <end position="331"/>
    </location>
</feature>
<dbReference type="Pfam" id="PF13559">
    <property type="entry name" value="DUF4129"/>
    <property type="match status" value="1"/>
</dbReference>
<dbReference type="EMBL" id="JBHSDJ010000097">
    <property type="protein sequence ID" value="MFC4247777.1"/>
    <property type="molecule type" value="Genomic_DNA"/>
</dbReference>
<evidence type="ECO:0000256" key="1">
    <source>
        <dbReference type="SAM" id="MobiDB-lite"/>
    </source>
</evidence>
<dbReference type="RefSeq" id="WP_246975685.1">
    <property type="nucleotide sequence ID" value="NZ_CP095398.1"/>
</dbReference>
<keyword evidence="2" id="KW-0812">Transmembrane</keyword>
<organism evidence="4 5">
    <name type="scientific">Natribaculum luteum</name>
    <dbReference type="NCBI Taxonomy" id="1586232"/>
    <lineage>
        <taxon>Archaea</taxon>
        <taxon>Methanobacteriati</taxon>
        <taxon>Methanobacteriota</taxon>
        <taxon>Stenosarchaea group</taxon>
        <taxon>Halobacteria</taxon>
        <taxon>Halobacteriales</taxon>
        <taxon>Natrialbaceae</taxon>
        <taxon>Natribaculum</taxon>
    </lineage>
</organism>
<dbReference type="Proteomes" id="UP001595821">
    <property type="component" value="Unassembled WGS sequence"/>
</dbReference>
<feature type="transmembrane region" description="Helical" evidence="2">
    <location>
        <begin position="84"/>
        <end position="102"/>
    </location>
</feature>
<keyword evidence="2" id="KW-1133">Transmembrane helix</keyword>
<keyword evidence="2" id="KW-0472">Membrane</keyword>
<evidence type="ECO:0000313" key="4">
    <source>
        <dbReference type="EMBL" id="MFC4247777.1"/>
    </source>
</evidence>
<dbReference type="GeneID" id="71856511"/>
<protein>
    <submittedName>
        <fullName evidence="4">DUF4129 domain-containing protein</fullName>
    </submittedName>
</protein>
<reference evidence="4 5" key="1">
    <citation type="journal article" date="2014" name="Int. J. Syst. Evol. Microbiol.">
        <title>Complete genome sequence of Corynebacterium casei LMG S-19264T (=DSM 44701T), isolated from a smear-ripened cheese.</title>
        <authorList>
            <consortium name="US DOE Joint Genome Institute (JGI-PGF)"/>
            <person name="Walter F."/>
            <person name="Albersmeier A."/>
            <person name="Kalinowski J."/>
            <person name="Ruckert C."/>
        </authorList>
    </citation>
    <scope>NUCLEOTIDE SEQUENCE [LARGE SCALE GENOMIC DNA]</scope>
    <source>
        <strain evidence="4 5">IBRC-M 10912</strain>
    </source>
</reference>
<evidence type="ECO:0000313" key="5">
    <source>
        <dbReference type="Proteomes" id="UP001595821"/>
    </source>
</evidence>
<dbReference type="AlphaFoldDB" id="A0ABD5P0V5"/>
<gene>
    <name evidence="4" type="ORF">ACFOZ7_12535</name>
</gene>
<feature type="transmembrane region" description="Helical" evidence="2">
    <location>
        <begin position="165"/>
        <end position="184"/>
    </location>
</feature>
<feature type="domain" description="Protein-glutamine gamma-glutamyltransferase-like C-terminal" evidence="3">
    <location>
        <begin position="232"/>
        <end position="287"/>
    </location>
</feature>